<dbReference type="Pfam" id="PF13151">
    <property type="entry name" value="DUF3990"/>
    <property type="match status" value="1"/>
</dbReference>
<dbReference type="EMBL" id="FRBC01000006">
    <property type="protein sequence ID" value="SHK52625.1"/>
    <property type="molecule type" value="Genomic_DNA"/>
</dbReference>
<reference evidence="1 2" key="1">
    <citation type="submission" date="2016-11" db="EMBL/GenBank/DDBJ databases">
        <authorList>
            <person name="Jaros S."/>
            <person name="Januszkiewicz K."/>
            <person name="Wedrychowicz H."/>
        </authorList>
    </citation>
    <scope>NUCLEOTIDE SEQUENCE [LARGE SCALE GENOMIC DNA]</scope>
    <source>
        <strain evidence="1 2">HD4</strain>
    </source>
</reference>
<dbReference type="InterPro" id="IPR025051">
    <property type="entry name" value="DUF3990"/>
</dbReference>
<dbReference type="OrthoDB" id="9813772at2"/>
<gene>
    <name evidence="1" type="ORF">SAMN05216582_106116</name>
</gene>
<dbReference type="SUPFAM" id="SSF56399">
    <property type="entry name" value="ADP-ribosylation"/>
    <property type="match status" value="1"/>
</dbReference>
<sequence length="156" mass="17777">MKLYHGTDLFSAEQILQNGIDISAGRKGLDFGTGFYVTPRLTQAIIWAKGTLAPCVLSMELDEDGLIIKGFDKPNKEWAEFVVRNRLRLPVCVDYDCVYGPMADYGVSRMYAKYMANKLTVEQAIEKVRQDTNGWQWVVLTERAVKNVHDIRKVEI</sequence>
<proteinExistence type="predicted"/>
<dbReference type="AlphaFoldDB" id="A0A1M6T6S1"/>
<evidence type="ECO:0008006" key="3">
    <source>
        <dbReference type="Google" id="ProtNLM"/>
    </source>
</evidence>
<accession>A0A1M6T6S1</accession>
<protein>
    <recommendedName>
        <fullName evidence="3">DUF3990 domain-containing protein</fullName>
    </recommendedName>
</protein>
<evidence type="ECO:0000313" key="1">
    <source>
        <dbReference type="EMBL" id="SHK52625.1"/>
    </source>
</evidence>
<name>A0A1M6T6S1_SELRU</name>
<evidence type="ECO:0000313" key="2">
    <source>
        <dbReference type="Proteomes" id="UP000184263"/>
    </source>
</evidence>
<dbReference type="Proteomes" id="UP000184263">
    <property type="component" value="Unassembled WGS sequence"/>
</dbReference>
<dbReference type="Gene3D" id="3.90.175.10">
    <property type="entry name" value="Diphtheria Toxin, domain 1"/>
    <property type="match status" value="1"/>
</dbReference>
<organism evidence="1 2">
    <name type="scientific">Selenomonas ruminantium</name>
    <dbReference type="NCBI Taxonomy" id="971"/>
    <lineage>
        <taxon>Bacteria</taxon>
        <taxon>Bacillati</taxon>
        <taxon>Bacillota</taxon>
        <taxon>Negativicutes</taxon>
        <taxon>Selenomonadales</taxon>
        <taxon>Selenomonadaceae</taxon>
        <taxon>Selenomonas</taxon>
    </lineage>
</organism>